<dbReference type="PROSITE" id="PS50109">
    <property type="entry name" value="HIS_KIN"/>
    <property type="match status" value="1"/>
</dbReference>
<keyword evidence="6" id="KW-0808">Transferase</keyword>
<keyword evidence="8" id="KW-0902">Two-component regulatory system</keyword>
<dbReference type="Pfam" id="PF02518">
    <property type="entry name" value="HATPase_c"/>
    <property type="match status" value="1"/>
</dbReference>
<dbReference type="SUPFAM" id="SSF47384">
    <property type="entry name" value="Homodimeric domain of signal transducing histidine kinase"/>
    <property type="match status" value="1"/>
</dbReference>
<evidence type="ECO:0000313" key="13">
    <source>
        <dbReference type="Proteomes" id="UP000323300"/>
    </source>
</evidence>
<dbReference type="InterPro" id="IPR050980">
    <property type="entry name" value="2C_sensor_his_kinase"/>
</dbReference>
<keyword evidence="10" id="KW-0472">Membrane</keyword>
<dbReference type="InterPro" id="IPR003661">
    <property type="entry name" value="HisK_dim/P_dom"/>
</dbReference>
<dbReference type="RefSeq" id="WP_149762196.1">
    <property type="nucleotide sequence ID" value="NZ_BSPE01000018.1"/>
</dbReference>
<dbReference type="AlphaFoldDB" id="A0A1I4CXR7"/>
<evidence type="ECO:0000256" key="3">
    <source>
        <dbReference type="ARBA" id="ARBA00012438"/>
    </source>
</evidence>
<comment type="catalytic activity">
    <reaction evidence="1">
        <text>ATP + protein L-histidine = ADP + protein N-phospho-L-histidine.</text>
        <dbReference type="EC" id="2.7.13.3"/>
    </reaction>
</comment>
<evidence type="ECO:0000256" key="10">
    <source>
        <dbReference type="SAM" id="Phobius"/>
    </source>
</evidence>
<keyword evidence="10" id="KW-1133">Transmembrane helix</keyword>
<dbReference type="SUPFAM" id="SSF55874">
    <property type="entry name" value="ATPase domain of HSP90 chaperone/DNA topoisomerase II/histidine kinase"/>
    <property type="match status" value="1"/>
</dbReference>
<dbReference type="InterPro" id="IPR036890">
    <property type="entry name" value="HATPase_C_sf"/>
</dbReference>
<evidence type="ECO:0000259" key="11">
    <source>
        <dbReference type="PROSITE" id="PS50109"/>
    </source>
</evidence>
<evidence type="ECO:0000256" key="7">
    <source>
        <dbReference type="ARBA" id="ARBA00022777"/>
    </source>
</evidence>
<feature type="transmembrane region" description="Helical" evidence="10">
    <location>
        <begin position="171"/>
        <end position="194"/>
    </location>
</feature>
<proteinExistence type="predicted"/>
<dbReference type="CDD" id="cd00082">
    <property type="entry name" value="HisKA"/>
    <property type="match status" value="1"/>
</dbReference>
<evidence type="ECO:0000256" key="6">
    <source>
        <dbReference type="ARBA" id="ARBA00022679"/>
    </source>
</evidence>
<evidence type="ECO:0000256" key="1">
    <source>
        <dbReference type="ARBA" id="ARBA00000085"/>
    </source>
</evidence>
<dbReference type="PANTHER" id="PTHR44936:SF9">
    <property type="entry name" value="SENSOR PROTEIN CREC"/>
    <property type="match status" value="1"/>
</dbReference>
<sequence length="488" mass="52698">MKLLGRLRAIPVSYRVPFSVALLMVVISAAISERVLDRLSRTQESFLAGLVGSYLDGLSASVLPAVLRGDVWEVFDALDRSESSYAALSPIETVVTGIDGKVLAASDPKRIPTYADLPLHYLTRYGADPVTLDEKALTGFARRDLMYQGQEVGTIHAAFDVSHLFAERREILVTLLVTNGVLAGLFALGGFLLVRRMISPMRVLENHMRAAAHGSARPIPPSEFPSRDGEAASLFKGYNVLVHAERERADLAMQLAEEEKLASLGRLASGMAHEINNPLGGLFNAIDTLKTHGTTPGVRDTSISLIERGLQGIRDVVEAALATYRPERSARPLAPEDFDDVRLLMTPELRRRRQRLACSVDWGDGGAKSIEGGPVRQALLNLLLNASAATPEGGEIGLHACRTNEHLRIEIVDQGPGMPYDSIVMLTAPSPGSVVRAGLGLGLWMVRRMIDELGGSATVASRSEGGTAVLLVLPVRREETQDEQSHAA</sequence>
<dbReference type="InterPro" id="IPR005467">
    <property type="entry name" value="His_kinase_dom"/>
</dbReference>
<dbReference type="PANTHER" id="PTHR44936">
    <property type="entry name" value="SENSOR PROTEIN CREC"/>
    <property type="match status" value="1"/>
</dbReference>
<dbReference type="Proteomes" id="UP000323300">
    <property type="component" value="Unassembled WGS sequence"/>
</dbReference>
<evidence type="ECO:0000256" key="4">
    <source>
        <dbReference type="ARBA" id="ARBA00022475"/>
    </source>
</evidence>
<evidence type="ECO:0000256" key="9">
    <source>
        <dbReference type="ARBA" id="ARBA00023026"/>
    </source>
</evidence>
<evidence type="ECO:0000313" key="12">
    <source>
        <dbReference type="EMBL" id="SFK85017.1"/>
    </source>
</evidence>
<name>A0A1I4CXR7_9HYPH</name>
<evidence type="ECO:0000256" key="5">
    <source>
        <dbReference type="ARBA" id="ARBA00022553"/>
    </source>
</evidence>
<organism evidence="12 13">
    <name type="scientific">Neomesorhizobium albiziae</name>
    <dbReference type="NCBI Taxonomy" id="335020"/>
    <lineage>
        <taxon>Bacteria</taxon>
        <taxon>Pseudomonadati</taxon>
        <taxon>Pseudomonadota</taxon>
        <taxon>Alphaproteobacteria</taxon>
        <taxon>Hyphomicrobiales</taxon>
        <taxon>Phyllobacteriaceae</taxon>
        <taxon>Neomesorhizobium</taxon>
    </lineage>
</organism>
<keyword evidence="5" id="KW-0597">Phosphoprotein</keyword>
<keyword evidence="13" id="KW-1185">Reference proteome</keyword>
<dbReference type="Gene3D" id="1.10.287.130">
    <property type="match status" value="1"/>
</dbReference>
<keyword evidence="10" id="KW-0812">Transmembrane</keyword>
<keyword evidence="7 12" id="KW-0418">Kinase</keyword>
<keyword evidence="9" id="KW-0843">Virulence</keyword>
<dbReference type="GO" id="GO:0005886">
    <property type="term" value="C:plasma membrane"/>
    <property type="evidence" value="ECO:0007669"/>
    <property type="project" value="UniProtKB-SubCell"/>
</dbReference>
<dbReference type="Gene3D" id="3.30.565.10">
    <property type="entry name" value="Histidine kinase-like ATPase, C-terminal domain"/>
    <property type="match status" value="1"/>
</dbReference>
<dbReference type="PRINTS" id="PR00344">
    <property type="entry name" value="BCTRLSENSOR"/>
</dbReference>
<gene>
    <name evidence="12" type="ORF">SAMN04488498_114126</name>
</gene>
<dbReference type="OrthoDB" id="7818322at2"/>
<dbReference type="InterPro" id="IPR036097">
    <property type="entry name" value="HisK_dim/P_sf"/>
</dbReference>
<protein>
    <recommendedName>
        <fullName evidence="3">histidine kinase</fullName>
        <ecNumber evidence="3">2.7.13.3</ecNumber>
    </recommendedName>
</protein>
<dbReference type="GO" id="GO:0000155">
    <property type="term" value="F:phosphorelay sensor kinase activity"/>
    <property type="evidence" value="ECO:0007669"/>
    <property type="project" value="InterPro"/>
</dbReference>
<feature type="domain" description="Histidine kinase" evidence="11">
    <location>
        <begin position="270"/>
        <end position="477"/>
    </location>
</feature>
<feature type="transmembrane region" description="Helical" evidence="10">
    <location>
        <begin position="12"/>
        <end position="31"/>
    </location>
</feature>
<dbReference type="SMART" id="SM00388">
    <property type="entry name" value="HisKA"/>
    <property type="match status" value="1"/>
</dbReference>
<keyword evidence="4" id="KW-1003">Cell membrane</keyword>
<accession>A0A1I4CXR7</accession>
<dbReference type="EC" id="2.7.13.3" evidence="3"/>
<dbReference type="EMBL" id="FOSL01000014">
    <property type="protein sequence ID" value="SFK85017.1"/>
    <property type="molecule type" value="Genomic_DNA"/>
</dbReference>
<reference evidence="12 13" key="1">
    <citation type="submission" date="2016-10" db="EMBL/GenBank/DDBJ databases">
        <authorList>
            <person name="Varghese N."/>
            <person name="Submissions S."/>
        </authorList>
    </citation>
    <scope>NUCLEOTIDE SEQUENCE [LARGE SCALE GENOMIC DNA]</scope>
    <source>
        <strain evidence="12 13">DSM 21822</strain>
    </source>
</reference>
<comment type="subcellular location">
    <subcellularLocation>
        <location evidence="2">Cell membrane</location>
        <topology evidence="2">Multi-pass membrane protein</topology>
    </subcellularLocation>
</comment>
<dbReference type="InterPro" id="IPR004358">
    <property type="entry name" value="Sig_transdc_His_kin-like_C"/>
</dbReference>
<dbReference type="InterPro" id="IPR003594">
    <property type="entry name" value="HATPase_dom"/>
</dbReference>
<dbReference type="SMART" id="SM00387">
    <property type="entry name" value="HATPase_c"/>
    <property type="match status" value="1"/>
</dbReference>
<evidence type="ECO:0000256" key="2">
    <source>
        <dbReference type="ARBA" id="ARBA00004651"/>
    </source>
</evidence>
<evidence type="ECO:0000256" key="8">
    <source>
        <dbReference type="ARBA" id="ARBA00023012"/>
    </source>
</evidence>